<dbReference type="AlphaFoldDB" id="A0A6F8ZCX4"/>
<keyword evidence="1" id="KW-0812">Transmembrane</keyword>
<dbReference type="InterPro" id="IPR052948">
    <property type="entry name" value="Low_temp-induced_all0457"/>
</dbReference>
<feature type="transmembrane region" description="Helical" evidence="1">
    <location>
        <begin position="102"/>
        <end position="127"/>
    </location>
</feature>
<keyword evidence="1" id="KW-1133">Transmembrane helix</keyword>
<keyword evidence="1" id="KW-0472">Membrane</keyword>
<protein>
    <recommendedName>
        <fullName evidence="4">DUF1269 domain-containing protein</fullName>
    </recommendedName>
</protein>
<reference evidence="2 3" key="1">
    <citation type="submission" date="2020-02" db="EMBL/GenBank/DDBJ databases">
        <authorList>
            <person name="Hogendoorn C."/>
        </authorList>
    </citation>
    <scope>NUCLEOTIDE SEQUENCE [LARGE SCALE GENOMIC DNA]</scope>
    <source>
        <strain evidence="2">R501</strain>
    </source>
</reference>
<name>A0A6F8ZCX4_9FIRM</name>
<feature type="transmembrane region" description="Helical" evidence="1">
    <location>
        <begin position="74"/>
        <end position="96"/>
    </location>
</feature>
<dbReference type="Proteomes" id="UP000503399">
    <property type="component" value="Chromosome"/>
</dbReference>
<evidence type="ECO:0000313" key="2">
    <source>
        <dbReference type="EMBL" id="CAB1127781.1"/>
    </source>
</evidence>
<sequence>MAEPEDALTDAHSHHVAAVYATYGQAEAALRKLHDRGIPFEHLSLVGKDFSFHAQPVGFTSIGRVARQGGRLGALWGGLLGLLIGVTVFFSAGGAMVVFGPLAYAVATAIEGAAFGGLAGVLVGWGLRHEKAIEFEQSVQQGQYLVVVSGDEELVGRATLLFQGTDALQIEPFGEEGAKEPA</sequence>
<dbReference type="PANTHER" id="PTHR36109:SF2">
    <property type="entry name" value="MEMBRANE PROTEIN"/>
    <property type="match status" value="1"/>
</dbReference>
<gene>
    <name evidence="2" type="ORF">R50_0275</name>
</gene>
<dbReference type="KEGG" id="hfv:R50_0275"/>
<evidence type="ECO:0000256" key="1">
    <source>
        <dbReference type="SAM" id="Phobius"/>
    </source>
</evidence>
<dbReference type="PANTHER" id="PTHR36109">
    <property type="entry name" value="MEMBRANE PROTEIN-RELATED"/>
    <property type="match status" value="1"/>
</dbReference>
<organism evidence="2 3">
    <name type="scientific">Candidatus Hydrogenisulfobacillus filiaventi</name>
    <dbReference type="NCBI Taxonomy" id="2707344"/>
    <lineage>
        <taxon>Bacteria</taxon>
        <taxon>Bacillati</taxon>
        <taxon>Bacillota</taxon>
        <taxon>Clostridia</taxon>
        <taxon>Eubacteriales</taxon>
        <taxon>Clostridiales Family XVII. Incertae Sedis</taxon>
        <taxon>Candidatus Hydrogenisulfobacillus</taxon>
    </lineage>
</organism>
<keyword evidence="3" id="KW-1185">Reference proteome</keyword>
<evidence type="ECO:0008006" key="4">
    <source>
        <dbReference type="Google" id="ProtNLM"/>
    </source>
</evidence>
<dbReference type="EMBL" id="LR778114">
    <property type="protein sequence ID" value="CAB1127781.1"/>
    <property type="molecule type" value="Genomic_DNA"/>
</dbReference>
<proteinExistence type="predicted"/>
<accession>A0A6F8ZCX4</accession>
<evidence type="ECO:0000313" key="3">
    <source>
        <dbReference type="Proteomes" id="UP000503399"/>
    </source>
</evidence>